<feature type="transmembrane region" description="Helical" evidence="2">
    <location>
        <begin position="290"/>
        <end position="309"/>
    </location>
</feature>
<dbReference type="InterPro" id="IPR000160">
    <property type="entry name" value="GGDEF_dom"/>
</dbReference>
<dbReference type="SUPFAM" id="SSF55073">
    <property type="entry name" value="Nucleotide cyclase"/>
    <property type="match status" value="1"/>
</dbReference>
<feature type="transmembrane region" description="Helical" evidence="2">
    <location>
        <begin position="357"/>
        <end position="375"/>
    </location>
</feature>
<proteinExistence type="predicted"/>
<dbReference type="Gene3D" id="3.30.70.270">
    <property type="match status" value="1"/>
</dbReference>
<organism evidence="4 5">
    <name type="scientific">Frankia nepalensis</name>
    <dbReference type="NCBI Taxonomy" id="1836974"/>
    <lineage>
        <taxon>Bacteria</taxon>
        <taxon>Bacillati</taxon>
        <taxon>Actinomycetota</taxon>
        <taxon>Actinomycetes</taxon>
        <taxon>Frankiales</taxon>
        <taxon>Frankiaceae</taxon>
        <taxon>Frankia</taxon>
    </lineage>
</organism>
<dbReference type="PANTHER" id="PTHR46663">
    <property type="entry name" value="DIGUANYLATE CYCLASE DGCT-RELATED"/>
    <property type="match status" value="1"/>
</dbReference>
<dbReference type="FunFam" id="3.30.70.270:FF:000001">
    <property type="entry name" value="Diguanylate cyclase domain protein"/>
    <property type="match status" value="1"/>
</dbReference>
<dbReference type="AlphaFoldDB" id="A0A937RJ72"/>
<feature type="transmembrane region" description="Helical" evidence="2">
    <location>
        <begin position="330"/>
        <end position="351"/>
    </location>
</feature>
<feature type="region of interest" description="Disordered" evidence="1">
    <location>
        <begin position="1"/>
        <end position="43"/>
    </location>
</feature>
<evidence type="ECO:0000256" key="1">
    <source>
        <dbReference type="SAM" id="MobiDB-lite"/>
    </source>
</evidence>
<reference evidence="4" key="1">
    <citation type="submission" date="2020-12" db="EMBL/GenBank/DDBJ databases">
        <title>Genomic characterization of non-nitrogen-fixing Frankia strains.</title>
        <authorList>
            <person name="Carlos-Shanley C."/>
            <person name="Guerra T."/>
            <person name="Hahn D."/>
        </authorList>
    </citation>
    <scope>NUCLEOTIDE SEQUENCE</scope>
    <source>
        <strain evidence="4">CN6</strain>
    </source>
</reference>
<dbReference type="Pfam" id="PF00990">
    <property type="entry name" value="GGDEF"/>
    <property type="match status" value="1"/>
</dbReference>
<evidence type="ECO:0000313" key="5">
    <source>
        <dbReference type="Proteomes" id="UP000604475"/>
    </source>
</evidence>
<dbReference type="NCBIfam" id="TIGR00254">
    <property type="entry name" value="GGDEF"/>
    <property type="match status" value="1"/>
</dbReference>
<protein>
    <submittedName>
        <fullName evidence="4">GGDEF domain-containing protein</fullName>
    </submittedName>
</protein>
<dbReference type="SMART" id="SM00267">
    <property type="entry name" value="GGDEF"/>
    <property type="match status" value="1"/>
</dbReference>
<gene>
    <name evidence="4" type="ORF">I7412_29950</name>
</gene>
<name>A0A937RJ72_9ACTN</name>
<dbReference type="InterPro" id="IPR043128">
    <property type="entry name" value="Rev_trsase/Diguanyl_cyclase"/>
</dbReference>
<dbReference type="Proteomes" id="UP000604475">
    <property type="component" value="Unassembled WGS sequence"/>
</dbReference>
<dbReference type="InterPro" id="IPR052163">
    <property type="entry name" value="DGC-Regulatory_Protein"/>
</dbReference>
<dbReference type="EMBL" id="JAEACQ010000266">
    <property type="protein sequence ID" value="MBL7631310.1"/>
    <property type="molecule type" value="Genomic_DNA"/>
</dbReference>
<feature type="transmembrane region" description="Helical" evidence="2">
    <location>
        <begin position="147"/>
        <end position="165"/>
    </location>
</feature>
<evidence type="ECO:0000313" key="4">
    <source>
        <dbReference type="EMBL" id="MBL7631310.1"/>
    </source>
</evidence>
<feature type="transmembrane region" description="Helical" evidence="2">
    <location>
        <begin position="186"/>
        <end position="211"/>
    </location>
</feature>
<feature type="compositionally biased region" description="Basic residues" evidence="1">
    <location>
        <begin position="557"/>
        <end position="569"/>
    </location>
</feature>
<comment type="caution">
    <text evidence="4">The sequence shown here is derived from an EMBL/GenBank/DDBJ whole genome shotgun (WGS) entry which is preliminary data.</text>
</comment>
<keyword evidence="2" id="KW-0472">Membrane</keyword>
<keyword evidence="2" id="KW-0812">Transmembrane</keyword>
<feature type="domain" description="GGDEF" evidence="3">
    <location>
        <begin position="432"/>
        <end position="569"/>
    </location>
</feature>
<feature type="transmembrane region" description="Helical" evidence="2">
    <location>
        <begin position="223"/>
        <end position="245"/>
    </location>
</feature>
<keyword evidence="2" id="KW-1133">Transmembrane helix</keyword>
<feature type="transmembrane region" description="Helical" evidence="2">
    <location>
        <begin position="51"/>
        <end position="72"/>
    </location>
</feature>
<feature type="region of interest" description="Disordered" evidence="1">
    <location>
        <begin position="554"/>
        <end position="578"/>
    </location>
</feature>
<dbReference type="PANTHER" id="PTHR46663:SF2">
    <property type="entry name" value="GGDEF DOMAIN-CONTAINING PROTEIN"/>
    <property type="match status" value="1"/>
</dbReference>
<accession>A0A937RJ72</accession>
<feature type="compositionally biased region" description="Basic and acidic residues" evidence="1">
    <location>
        <begin position="1"/>
        <end position="11"/>
    </location>
</feature>
<dbReference type="InterPro" id="IPR029787">
    <property type="entry name" value="Nucleotide_cyclase"/>
</dbReference>
<dbReference type="CDD" id="cd01949">
    <property type="entry name" value="GGDEF"/>
    <property type="match status" value="1"/>
</dbReference>
<sequence length="578" mass="61995">MLRDADLEGLHRPAGPASGQRPAGSSRGPAGTGPTSEPTAGADGTVRERTFCWLAGATGLLLVVALAPLLFLSGRPLVVFQGATLIACSLFAVGLAGTAIMRSHGVERRWRLLLSSGLLSTLIGAIYWSFSWATAEYISLTLGTRDALYLLAPLLALLGLLRIPTRPGDRPAGQRGPPLDHEDGRHAAAVVVALDSLVILVSMFLIAWVAVLERITTSGMSGWPFVVALAYPISETMLIVVVILLMTFRRPRNGRAMGLVAASLLFFAVSEAALVHLAVRGRFEIDDTSLYWVGIVVGPPLLGLAMVVPPGSARRRPARRDRGGNEDRSLWAHAYLPYLPLGVATLFVVVPAARGDALQGLTLQLAIALATLVVIRQMLTVAQNTRLLAGLRAAQRGLRYQALHDPLTGLANRALFTSELDRAVEEHQASGRPLVVLFCDLDEFKAVNDNLGHGAGDELLRAVAGRLSGAVRQEDLIARLGGDEFAVLMRDPADDPRATGEATARRIQEAMRPPFQIHGHQRAVRVSVGVAVADAGVPVASTEDLLHRADQAMYAAKNHRRRRARRTARRGSPQSARR</sequence>
<feature type="transmembrane region" description="Helical" evidence="2">
    <location>
        <begin position="112"/>
        <end position="135"/>
    </location>
</feature>
<feature type="transmembrane region" description="Helical" evidence="2">
    <location>
        <begin position="78"/>
        <end position="100"/>
    </location>
</feature>
<keyword evidence="5" id="KW-1185">Reference proteome</keyword>
<feature type="transmembrane region" description="Helical" evidence="2">
    <location>
        <begin position="257"/>
        <end position="278"/>
    </location>
</feature>
<evidence type="ECO:0000256" key="2">
    <source>
        <dbReference type="SAM" id="Phobius"/>
    </source>
</evidence>
<dbReference type="PROSITE" id="PS50887">
    <property type="entry name" value="GGDEF"/>
    <property type="match status" value="1"/>
</dbReference>
<evidence type="ECO:0000259" key="3">
    <source>
        <dbReference type="PROSITE" id="PS50887"/>
    </source>
</evidence>